<keyword evidence="2" id="KW-0472">Membrane</keyword>
<evidence type="ECO:0000256" key="1">
    <source>
        <dbReference type="SAM" id="MobiDB-lite"/>
    </source>
</evidence>
<dbReference type="OrthoDB" id="3260962at2"/>
<keyword evidence="2" id="KW-1133">Transmembrane helix</keyword>
<keyword evidence="3" id="KW-0732">Signal</keyword>
<feature type="compositionally biased region" description="Pro residues" evidence="1">
    <location>
        <begin position="191"/>
        <end position="223"/>
    </location>
</feature>
<evidence type="ECO:0000313" key="4">
    <source>
        <dbReference type="EMBL" id="TCD54522.1"/>
    </source>
</evidence>
<evidence type="ECO:0000256" key="3">
    <source>
        <dbReference type="SAM" id="SignalP"/>
    </source>
</evidence>
<dbReference type="AlphaFoldDB" id="A0A4R0QQD2"/>
<feature type="signal peptide" evidence="3">
    <location>
        <begin position="1"/>
        <end position="31"/>
    </location>
</feature>
<organism evidence="4 5">
    <name type="scientific">Alloscardovia theropitheci</name>
    <dbReference type="NCBI Taxonomy" id="2496842"/>
    <lineage>
        <taxon>Bacteria</taxon>
        <taxon>Bacillati</taxon>
        <taxon>Actinomycetota</taxon>
        <taxon>Actinomycetes</taxon>
        <taxon>Bifidobacteriales</taxon>
        <taxon>Bifidobacteriaceae</taxon>
        <taxon>Alloscardovia</taxon>
    </lineage>
</organism>
<evidence type="ECO:0008006" key="6">
    <source>
        <dbReference type="Google" id="ProtNLM"/>
    </source>
</evidence>
<keyword evidence="5" id="KW-1185">Reference proteome</keyword>
<feature type="chain" id="PRO_5020991657" description="LPXTG cell wall anchor domain-containing protein" evidence="3">
    <location>
        <begin position="32"/>
        <end position="268"/>
    </location>
</feature>
<accession>A0A4R0QQD2</accession>
<dbReference type="Proteomes" id="UP000291289">
    <property type="component" value="Unassembled WGS sequence"/>
</dbReference>
<evidence type="ECO:0000313" key="5">
    <source>
        <dbReference type="Proteomes" id="UP000291289"/>
    </source>
</evidence>
<reference evidence="4 5" key="1">
    <citation type="submission" date="2018-12" db="EMBL/GenBank/DDBJ databases">
        <title>Alloscrdovia theropitheci sp. nov: a novel taxon from the feces of the bleeding-herat monkey (Theropithecus geleda).</title>
        <authorList>
            <person name="Modesto M."/>
        </authorList>
    </citation>
    <scope>NUCLEOTIDE SEQUENCE [LARGE SCALE GENOMIC DNA]</scope>
    <source>
        <strain evidence="4 5">GLDI4/2</strain>
    </source>
</reference>
<feature type="transmembrane region" description="Helical" evidence="2">
    <location>
        <begin position="244"/>
        <end position="263"/>
    </location>
</feature>
<dbReference type="EMBL" id="RXLP01000014">
    <property type="protein sequence ID" value="TCD54522.1"/>
    <property type="molecule type" value="Genomic_DNA"/>
</dbReference>
<feature type="compositionally biased region" description="Basic and acidic residues" evidence="1">
    <location>
        <begin position="225"/>
        <end position="237"/>
    </location>
</feature>
<sequence>MQTKTLKFTAGIAAIVIATVSLCFTSKNAVAAEVAGPARCWIADENDQIIEPRQEYVNPTTGSTLPVAPSPVLNGNYTLDVSAPAVNIDPDNPYHHIVCDVVYSSLGRIRFVDTDGNVVAQKKYENDSSDPSRAATTALPSLPQGYEIVPNQVVYGYDTSAGTVDPNNPSNARAVGQNTDIAVRRISTDPQPEPQPQPQPQPTPTPTPTPQPQPEPQPEPQSDPEPVKPEDPKKPELAKTGSSVVEIMGISVIAVLAGVVMIARKKMA</sequence>
<name>A0A4R0QQD2_9BIFI</name>
<dbReference type="RefSeq" id="WP_131283382.1">
    <property type="nucleotide sequence ID" value="NZ_RXLP01000014.1"/>
</dbReference>
<feature type="region of interest" description="Disordered" evidence="1">
    <location>
        <begin position="187"/>
        <end position="244"/>
    </location>
</feature>
<evidence type="ECO:0000256" key="2">
    <source>
        <dbReference type="SAM" id="Phobius"/>
    </source>
</evidence>
<protein>
    <recommendedName>
        <fullName evidence="6">LPXTG cell wall anchor domain-containing protein</fullName>
    </recommendedName>
</protein>
<proteinExistence type="predicted"/>
<gene>
    <name evidence="4" type="ORF">EJ419_02665</name>
</gene>
<keyword evidence="2" id="KW-0812">Transmembrane</keyword>
<comment type="caution">
    <text evidence="4">The sequence shown here is derived from an EMBL/GenBank/DDBJ whole genome shotgun (WGS) entry which is preliminary data.</text>
</comment>